<evidence type="ECO:0000256" key="1">
    <source>
        <dbReference type="ARBA" id="ARBA00006759"/>
    </source>
</evidence>
<name>A0ABR1L8A4_9PEZI</name>
<organism evidence="6 7">
    <name type="scientific">Phyllosticta citribraziliensis</name>
    <dbReference type="NCBI Taxonomy" id="989973"/>
    <lineage>
        <taxon>Eukaryota</taxon>
        <taxon>Fungi</taxon>
        <taxon>Dikarya</taxon>
        <taxon>Ascomycota</taxon>
        <taxon>Pezizomycotina</taxon>
        <taxon>Dothideomycetes</taxon>
        <taxon>Dothideomycetes incertae sedis</taxon>
        <taxon>Botryosphaeriales</taxon>
        <taxon>Phyllostictaceae</taxon>
        <taxon>Phyllosticta</taxon>
    </lineage>
</organism>
<dbReference type="InterPro" id="IPR036866">
    <property type="entry name" value="RibonucZ/Hydroxyglut_hydro"/>
</dbReference>
<accession>A0ABR1L8A4</accession>
<dbReference type="EMBL" id="JBBPEH010000015">
    <property type="protein sequence ID" value="KAK7529907.1"/>
    <property type="molecule type" value="Genomic_DNA"/>
</dbReference>
<dbReference type="SMART" id="SM00849">
    <property type="entry name" value="Lactamase_B"/>
    <property type="match status" value="1"/>
</dbReference>
<evidence type="ECO:0000259" key="5">
    <source>
        <dbReference type="SMART" id="SM00849"/>
    </source>
</evidence>
<dbReference type="GeneID" id="92031420"/>
<dbReference type="Gene3D" id="1.10.10.10">
    <property type="entry name" value="Winged helix-like DNA-binding domain superfamily/Winged helix DNA-binding domain"/>
    <property type="match status" value="1"/>
</dbReference>
<proteinExistence type="inferred from homology"/>
<dbReference type="RefSeq" id="XP_066650273.1">
    <property type="nucleotide sequence ID" value="XM_066798514.1"/>
</dbReference>
<evidence type="ECO:0000256" key="4">
    <source>
        <dbReference type="ARBA" id="ARBA00022833"/>
    </source>
</evidence>
<evidence type="ECO:0000256" key="2">
    <source>
        <dbReference type="ARBA" id="ARBA00022723"/>
    </source>
</evidence>
<dbReference type="InterPro" id="IPR036388">
    <property type="entry name" value="WH-like_DNA-bd_sf"/>
</dbReference>
<dbReference type="SUPFAM" id="SSF56281">
    <property type="entry name" value="Metallo-hydrolase/oxidoreductase"/>
    <property type="match status" value="1"/>
</dbReference>
<comment type="caution">
    <text evidence="6">The sequence shown here is derived from an EMBL/GenBank/DDBJ whole genome shotgun (WGS) entry which is preliminary data.</text>
</comment>
<dbReference type="PANTHER" id="PTHR23131:SF0">
    <property type="entry name" value="ENDORIBONUCLEASE LACTB2"/>
    <property type="match status" value="1"/>
</dbReference>
<dbReference type="Gene3D" id="3.60.15.10">
    <property type="entry name" value="Ribonuclease Z/Hydroxyacylglutathione hydrolase-like"/>
    <property type="match status" value="1"/>
</dbReference>
<evidence type="ECO:0000256" key="3">
    <source>
        <dbReference type="ARBA" id="ARBA00022801"/>
    </source>
</evidence>
<dbReference type="InterPro" id="IPR050662">
    <property type="entry name" value="Sec-metab_biosynth-thioest"/>
</dbReference>
<keyword evidence="7" id="KW-1185">Reference proteome</keyword>
<keyword evidence="2" id="KW-0479">Metal-binding</keyword>
<dbReference type="Proteomes" id="UP001360953">
    <property type="component" value="Unassembled WGS sequence"/>
</dbReference>
<reference evidence="6 7" key="1">
    <citation type="submission" date="2024-04" db="EMBL/GenBank/DDBJ databases">
        <title>Phyllosticta paracitricarpa is synonymous to the EU quarantine fungus P. citricarpa based on phylogenomic analyses.</title>
        <authorList>
            <consortium name="Lawrence Berkeley National Laboratory"/>
            <person name="Van ingen-buijs V.A."/>
            <person name="Van westerhoven A.C."/>
            <person name="Haridas S."/>
            <person name="Skiadas P."/>
            <person name="Martin F."/>
            <person name="Groenewald J.Z."/>
            <person name="Crous P.W."/>
            <person name="Seidl M.F."/>
        </authorList>
    </citation>
    <scope>NUCLEOTIDE SEQUENCE [LARGE SCALE GENOMIC DNA]</scope>
    <source>
        <strain evidence="6 7">CPC 17464</strain>
    </source>
</reference>
<dbReference type="InterPro" id="IPR047921">
    <property type="entry name" value="LACTB2-like_MBL-fold"/>
</dbReference>
<dbReference type="InterPro" id="IPR001279">
    <property type="entry name" value="Metallo-B-lactamas"/>
</dbReference>
<dbReference type="Pfam" id="PF00753">
    <property type="entry name" value="Lactamase_B"/>
    <property type="match status" value="1"/>
</dbReference>
<dbReference type="InterPro" id="IPR041516">
    <property type="entry name" value="LACTB2_WH"/>
</dbReference>
<dbReference type="CDD" id="cd07722">
    <property type="entry name" value="LACTB2-like_MBL-fold"/>
    <property type="match status" value="1"/>
</dbReference>
<dbReference type="Pfam" id="PF17778">
    <property type="entry name" value="WHD_BLACT"/>
    <property type="match status" value="1"/>
</dbReference>
<feature type="domain" description="Metallo-beta-lactamase" evidence="5">
    <location>
        <begin position="33"/>
        <end position="192"/>
    </location>
</feature>
<evidence type="ECO:0000313" key="7">
    <source>
        <dbReference type="Proteomes" id="UP001360953"/>
    </source>
</evidence>
<keyword evidence="3" id="KW-0378">Hydrolase</keyword>
<gene>
    <name evidence="6" type="ORF">J3D65DRAFT_607587</name>
</gene>
<dbReference type="PANTHER" id="PTHR23131">
    <property type="entry name" value="ENDORIBONUCLEASE LACTB2"/>
    <property type="match status" value="1"/>
</dbReference>
<keyword evidence="4" id="KW-0862">Zinc</keyword>
<protein>
    <submittedName>
        <fullName evidence="6">Beta-lactamase-like protein</fullName>
    </submittedName>
</protein>
<comment type="similarity">
    <text evidence="1">Belongs to the metallo-beta-lactamase superfamily. Glyoxalase II family.</text>
</comment>
<sequence length="286" mass="30993">MATQLKALPEVERLSPRVIRILGGNPGKFTLQGTNTYLVGSGPKRLLIDTGEGKPAWQSALRSVLAAENAAVSDALLTHWHPDHVQGVPDLLALCPSARIHKHHPVAADADAAQSDIRDGQTFATDGATLRAYHCPGHTADHMAFVLEDEDAMFTGDNVLGAGTAVFEDLAAYMASLAGMAQQFGGRAYPGHGPIIEDGKARVHEYIHHRKEREEQVVRALDSEDADGRGRTVMEIVKTIYKDVPENLHDAAARGVLQVLEKLQKEVRVNVVGDERRWVLGGSGNR</sequence>
<evidence type="ECO:0000313" key="6">
    <source>
        <dbReference type="EMBL" id="KAK7529907.1"/>
    </source>
</evidence>